<feature type="compositionally biased region" description="Polar residues" evidence="1">
    <location>
        <begin position="293"/>
        <end position="331"/>
    </location>
</feature>
<feature type="region of interest" description="Disordered" evidence="1">
    <location>
        <begin position="455"/>
        <end position="475"/>
    </location>
</feature>
<name>A0AAV9XAB8_9PEZI</name>
<gene>
    <name evidence="3" type="ORF">TWF694_010130</name>
</gene>
<evidence type="ECO:0000259" key="2">
    <source>
        <dbReference type="PROSITE" id="PS00028"/>
    </source>
</evidence>
<sequence length="475" mass="53312">MDLPDATPKQPSLPRMSEWEKHREIINQLYIQEDKTLKEVWDILTTQHDLALSKKQLEHLITQWGLRKNLTADEYREIYRRIQIRAKEGKATAVYVGGVAIPPTRLNRNIQRNIGITDKARLSSVYWPTMDLPQDISLVTPPQSPNSVNDTQSHSRAPVIEHSGFRPPAPSATISGSSYNGFQTRQPSKWFCKGCDLPFNNGKIYGRHMKNLHAEKPFFCEYCGITFVRPDYKKAHLSVCKAFLKTVPGTRSRSPPARELSNALKRSLANTSSSRSPSHDPLYRRVNIRDLDNQPTESQVLSLTSPPLSRQSGASETLPINPNPGDTSQPRFVSLRDLDQDSQPIDVEPQASSLIHPLPPSSARFSGIESSENSNFIGNNDTRSTHKPDNTPAADSPSQRSSKRLRTNGDLNSKLELVEMQSKIWRDECMALKEENVQLRTENTMLRRLVESLRSADAGSEHGSAPVNNINPNSP</sequence>
<protein>
    <recommendedName>
        <fullName evidence="2">C2H2-type domain-containing protein</fullName>
    </recommendedName>
</protein>
<feature type="compositionally biased region" description="Polar residues" evidence="1">
    <location>
        <begin position="368"/>
        <end position="382"/>
    </location>
</feature>
<dbReference type="InterPro" id="IPR013087">
    <property type="entry name" value="Znf_C2H2_type"/>
</dbReference>
<dbReference type="InterPro" id="IPR025676">
    <property type="entry name" value="Clr5_dom"/>
</dbReference>
<evidence type="ECO:0000313" key="3">
    <source>
        <dbReference type="EMBL" id="KAK6538551.1"/>
    </source>
</evidence>
<keyword evidence="4" id="KW-1185">Reference proteome</keyword>
<dbReference type="PANTHER" id="PTHR38788:SF3">
    <property type="entry name" value="CLR5 DOMAIN-CONTAINING PROTEIN"/>
    <property type="match status" value="1"/>
</dbReference>
<proteinExistence type="predicted"/>
<dbReference type="Pfam" id="PF14420">
    <property type="entry name" value="Clr5"/>
    <property type="match status" value="1"/>
</dbReference>
<feature type="compositionally biased region" description="Basic and acidic residues" evidence="1">
    <location>
        <begin position="277"/>
        <end position="292"/>
    </location>
</feature>
<evidence type="ECO:0000256" key="1">
    <source>
        <dbReference type="SAM" id="MobiDB-lite"/>
    </source>
</evidence>
<reference evidence="3 4" key="1">
    <citation type="submission" date="2019-10" db="EMBL/GenBank/DDBJ databases">
        <authorList>
            <person name="Palmer J.M."/>
        </authorList>
    </citation>
    <scope>NUCLEOTIDE SEQUENCE [LARGE SCALE GENOMIC DNA]</scope>
    <source>
        <strain evidence="3 4">TWF694</strain>
    </source>
</reference>
<evidence type="ECO:0000313" key="4">
    <source>
        <dbReference type="Proteomes" id="UP001365542"/>
    </source>
</evidence>
<comment type="caution">
    <text evidence="3">The sequence shown here is derived from an EMBL/GenBank/DDBJ whole genome shotgun (WGS) entry which is preliminary data.</text>
</comment>
<feature type="region of interest" description="Disordered" evidence="1">
    <location>
        <begin position="248"/>
        <end position="332"/>
    </location>
</feature>
<dbReference type="EMBL" id="JAVHJO010000007">
    <property type="protein sequence ID" value="KAK6538551.1"/>
    <property type="molecule type" value="Genomic_DNA"/>
</dbReference>
<dbReference type="PROSITE" id="PS00028">
    <property type="entry name" value="ZINC_FINGER_C2H2_1"/>
    <property type="match status" value="1"/>
</dbReference>
<feature type="compositionally biased region" description="Polar residues" evidence="1">
    <location>
        <begin position="466"/>
        <end position="475"/>
    </location>
</feature>
<dbReference type="SUPFAM" id="SSF57667">
    <property type="entry name" value="beta-beta-alpha zinc fingers"/>
    <property type="match status" value="1"/>
</dbReference>
<dbReference type="Gene3D" id="3.30.160.60">
    <property type="entry name" value="Classic Zinc Finger"/>
    <property type="match status" value="1"/>
</dbReference>
<dbReference type="PANTHER" id="PTHR38788">
    <property type="entry name" value="CLR5 DOMAIN-CONTAINING PROTEIN"/>
    <property type="match status" value="1"/>
</dbReference>
<feature type="domain" description="C2H2-type" evidence="2">
    <location>
        <begin position="192"/>
        <end position="213"/>
    </location>
</feature>
<organism evidence="3 4">
    <name type="scientific">Orbilia ellipsospora</name>
    <dbReference type="NCBI Taxonomy" id="2528407"/>
    <lineage>
        <taxon>Eukaryota</taxon>
        <taxon>Fungi</taxon>
        <taxon>Dikarya</taxon>
        <taxon>Ascomycota</taxon>
        <taxon>Pezizomycotina</taxon>
        <taxon>Orbiliomycetes</taxon>
        <taxon>Orbiliales</taxon>
        <taxon>Orbiliaceae</taxon>
        <taxon>Orbilia</taxon>
    </lineage>
</organism>
<accession>A0AAV9XAB8</accession>
<dbReference type="Proteomes" id="UP001365542">
    <property type="component" value="Unassembled WGS sequence"/>
</dbReference>
<feature type="region of interest" description="Disordered" evidence="1">
    <location>
        <begin position="347"/>
        <end position="409"/>
    </location>
</feature>
<dbReference type="InterPro" id="IPR036236">
    <property type="entry name" value="Znf_C2H2_sf"/>
</dbReference>
<dbReference type="AlphaFoldDB" id="A0AAV9XAB8"/>